<dbReference type="PROSITE" id="PS51375">
    <property type="entry name" value="PPR"/>
    <property type="match status" value="4"/>
</dbReference>
<dbReference type="GO" id="GO:0009451">
    <property type="term" value="P:RNA modification"/>
    <property type="evidence" value="ECO:0000318"/>
    <property type="project" value="GO_Central"/>
</dbReference>
<dbReference type="EMBL" id="EQ973853">
    <property type="protein sequence ID" value="EEF42050.1"/>
    <property type="molecule type" value="Genomic_DNA"/>
</dbReference>
<dbReference type="FunFam" id="1.25.40.10:FF:000158">
    <property type="entry name" value="pentatricopeptide repeat-containing protein At2g33680"/>
    <property type="match status" value="1"/>
</dbReference>
<dbReference type="PANTHER" id="PTHR47926">
    <property type="entry name" value="PENTATRICOPEPTIDE REPEAT-CONTAINING PROTEIN"/>
    <property type="match status" value="1"/>
</dbReference>
<feature type="repeat" description="PPR" evidence="2">
    <location>
        <begin position="104"/>
        <end position="138"/>
    </location>
</feature>
<dbReference type="NCBIfam" id="TIGR00756">
    <property type="entry name" value="PPR"/>
    <property type="match status" value="3"/>
</dbReference>
<dbReference type="Pfam" id="PF13041">
    <property type="entry name" value="PPR_2"/>
    <property type="match status" value="2"/>
</dbReference>
<protein>
    <submittedName>
        <fullName evidence="3">Pentatricopeptide repeat-containing protein, putative</fullName>
    </submittedName>
</protein>
<feature type="repeat" description="PPR" evidence="2">
    <location>
        <begin position="5"/>
        <end position="39"/>
    </location>
</feature>
<dbReference type="Gene3D" id="1.25.40.10">
    <property type="entry name" value="Tetratricopeptide repeat domain"/>
    <property type="match status" value="5"/>
</dbReference>
<dbReference type="GO" id="GO:0099402">
    <property type="term" value="P:plant organ development"/>
    <property type="evidence" value="ECO:0007669"/>
    <property type="project" value="UniProtKB-ARBA"/>
</dbReference>
<name>B9S2P5_RICCO</name>
<evidence type="ECO:0000313" key="3">
    <source>
        <dbReference type="EMBL" id="EEF42050.1"/>
    </source>
</evidence>
<evidence type="ECO:0000256" key="1">
    <source>
        <dbReference type="ARBA" id="ARBA00022737"/>
    </source>
</evidence>
<dbReference type="Proteomes" id="UP000008311">
    <property type="component" value="Unassembled WGS sequence"/>
</dbReference>
<gene>
    <name evidence="3" type="ORF">RCOM_0559780</name>
</gene>
<dbReference type="Pfam" id="PF20431">
    <property type="entry name" value="E_motif"/>
    <property type="match status" value="1"/>
</dbReference>
<dbReference type="InterPro" id="IPR046960">
    <property type="entry name" value="PPR_At4g14850-like_plant"/>
</dbReference>
<dbReference type="eggNOG" id="KOG4197">
    <property type="taxonomic scope" value="Eukaryota"/>
</dbReference>
<dbReference type="InterPro" id="IPR002885">
    <property type="entry name" value="PPR_rpt"/>
</dbReference>
<feature type="repeat" description="PPR" evidence="2">
    <location>
        <begin position="305"/>
        <end position="339"/>
    </location>
</feature>
<sequence>MPERDVVSWNSMISGFASYGYFDSALGIFGEMQNMGVRPSAFTYSIMVSIVFDALHGKELHGSMIRSGFNTLNVVLGNSLIDMYGKFGCVDYAFGVFFTMEEVDVITWNSLIIGCCKSGYGELALHQFCLMRSSGYSPDEFTCSAVITSCSNLRNLDKGKQIFAFCLKVGFLSNTIVSSAAIDLFSKCNRLEDSVQLFEELDQLNSALCNSMISSYAGHGFGENALQLFVLALRENIRPTEFTISSVLSFISIFPPEQGTQFHSSVVKLGFELDAIVASSLVQMYTKFGFIDYAMDIFKSMTVRDLISWNTMIMGLTQNGRVIEALDAFKKLLNRGPPPDRITLAGVLLACSYGGFIEEGMTIFSSMQGSYGIIPSNEHYASIVNLLCQAGWLDEAMSMIEAMPSEPNSMTCRSILHACAIRGDLKLMEGVAERLVDIGSLSSLPYLVLARMYEMRGQWEAVVRVKKTMERTKAKTVDGCSWIGIKNNVRTFKEDQLQHHGCKDIYSLLRLMNWEMEDEGCLCW</sequence>
<evidence type="ECO:0000313" key="4">
    <source>
        <dbReference type="Proteomes" id="UP000008311"/>
    </source>
</evidence>
<dbReference type="Pfam" id="PF01535">
    <property type="entry name" value="PPR"/>
    <property type="match status" value="5"/>
</dbReference>
<accession>B9S2P5</accession>
<dbReference type="GO" id="GO:0003723">
    <property type="term" value="F:RNA binding"/>
    <property type="evidence" value="ECO:0000318"/>
    <property type="project" value="GO_Central"/>
</dbReference>
<dbReference type="InParanoid" id="B9S2P5"/>
<dbReference type="STRING" id="3988.B9S2P5"/>
<proteinExistence type="predicted"/>
<dbReference type="InterPro" id="IPR011990">
    <property type="entry name" value="TPR-like_helical_dom_sf"/>
</dbReference>
<keyword evidence="4" id="KW-1185">Reference proteome</keyword>
<dbReference type="FunCoup" id="B9S2P5">
    <property type="interactions" value="291"/>
</dbReference>
<dbReference type="PANTHER" id="PTHR47926:SF479">
    <property type="entry name" value="PENTACOTRIPEPTIDE-REPEAT REGION OF PRORP DOMAIN-CONTAINING PROTEIN"/>
    <property type="match status" value="1"/>
</dbReference>
<reference evidence="4" key="1">
    <citation type="journal article" date="2010" name="Nat. Biotechnol.">
        <title>Draft genome sequence of the oilseed species Ricinus communis.</title>
        <authorList>
            <person name="Chan A.P."/>
            <person name="Crabtree J."/>
            <person name="Zhao Q."/>
            <person name="Lorenzi H."/>
            <person name="Orvis J."/>
            <person name="Puiu D."/>
            <person name="Melake-Berhan A."/>
            <person name="Jones K.M."/>
            <person name="Redman J."/>
            <person name="Chen G."/>
            <person name="Cahoon E.B."/>
            <person name="Gedil M."/>
            <person name="Stanke M."/>
            <person name="Haas B.J."/>
            <person name="Wortman J.R."/>
            <person name="Fraser-Liggett C.M."/>
            <person name="Ravel J."/>
            <person name="Rabinowicz P.D."/>
        </authorList>
    </citation>
    <scope>NUCLEOTIDE SEQUENCE [LARGE SCALE GENOMIC DNA]</scope>
    <source>
        <strain evidence="4">cv. Hale</strain>
    </source>
</reference>
<dbReference type="InterPro" id="IPR046848">
    <property type="entry name" value="E_motif"/>
</dbReference>
<keyword evidence="1" id="KW-0677">Repeat</keyword>
<dbReference type="AlphaFoldDB" id="B9S2P5"/>
<feature type="repeat" description="PPR" evidence="2">
    <location>
        <begin position="205"/>
        <end position="239"/>
    </location>
</feature>
<evidence type="ECO:0000256" key="2">
    <source>
        <dbReference type="PROSITE-ProRule" id="PRU00708"/>
    </source>
</evidence>
<organism evidence="3 4">
    <name type="scientific">Ricinus communis</name>
    <name type="common">Castor bean</name>
    <dbReference type="NCBI Taxonomy" id="3988"/>
    <lineage>
        <taxon>Eukaryota</taxon>
        <taxon>Viridiplantae</taxon>
        <taxon>Streptophyta</taxon>
        <taxon>Embryophyta</taxon>
        <taxon>Tracheophyta</taxon>
        <taxon>Spermatophyta</taxon>
        <taxon>Magnoliopsida</taxon>
        <taxon>eudicotyledons</taxon>
        <taxon>Gunneridae</taxon>
        <taxon>Pentapetalae</taxon>
        <taxon>rosids</taxon>
        <taxon>fabids</taxon>
        <taxon>Malpighiales</taxon>
        <taxon>Euphorbiaceae</taxon>
        <taxon>Acalyphoideae</taxon>
        <taxon>Acalypheae</taxon>
        <taxon>Ricinus</taxon>
    </lineage>
</organism>
<dbReference type="FunFam" id="1.25.40.10:FF:000073">
    <property type="entry name" value="Pentatricopeptide repeat-containing protein chloroplastic"/>
    <property type="match status" value="1"/>
</dbReference>